<evidence type="ECO:0000313" key="2">
    <source>
        <dbReference type="Proteomes" id="UP000439903"/>
    </source>
</evidence>
<protein>
    <submittedName>
        <fullName evidence="1">Uncharacterized protein</fullName>
    </submittedName>
</protein>
<name>A0A8H4AB61_GIGMA</name>
<comment type="caution">
    <text evidence="1">The sequence shown here is derived from an EMBL/GenBank/DDBJ whole genome shotgun (WGS) entry which is preliminary data.</text>
</comment>
<gene>
    <name evidence="1" type="ORF">F8M41_025502</name>
</gene>
<accession>A0A8H4AB61</accession>
<proteinExistence type="predicted"/>
<keyword evidence="2" id="KW-1185">Reference proteome</keyword>
<dbReference type="OrthoDB" id="1302145at2759"/>
<dbReference type="Gene3D" id="3.80.10.10">
    <property type="entry name" value="Ribonuclease Inhibitor"/>
    <property type="match status" value="1"/>
</dbReference>
<dbReference type="SUPFAM" id="SSF52047">
    <property type="entry name" value="RNI-like"/>
    <property type="match status" value="1"/>
</dbReference>
<dbReference type="InterPro" id="IPR032675">
    <property type="entry name" value="LRR_dom_sf"/>
</dbReference>
<dbReference type="AlphaFoldDB" id="A0A8H4AB61"/>
<evidence type="ECO:0000313" key="1">
    <source>
        <dbReference type="EMBL" id="KAF0469703.1"/>
    </source>
</evidence>
<sequence length="402" mass="46392">MCLKLHILHLYDFDLKTTPLITLPFKLFLESGAILHEFGLYNSEFLRFELEIFHSLGQNVQFYSKLQHLSLDIISNFGIENIAKLLRVLAKNTTRITALRLFFHYECESKSIHTLSPTLIHFIKSQEQLRKFILDGDYCPTEVYGIISALEFQKDTLQEVTLDGCVFSAKFEVLNNCKNLETLRILNCDMELLKILDYNISTLEISHHQIDVPITVQILEKIGILLQRLKIEARLVIRKESLLLEAIKSFCPNIIYLYITNIGLSTKLLELIGNLEKLQFLSLGYAYHTPKDEEKIRVMQFAKILPSTLQYLDIAIGIPDTLLDSFIDILLDHCNSPLKKLLISSVNLNSEKNTKALIGYCTRIRTLNYVGLVKYDDLGYDIRNELEKYVILVPYKHIVINC</sequence>
<dbReference type="EMBL" id="WTPW01000914">
    <property type="protein sequence ID" value="KAF0469703.1"/>
    <property type="molecule type" value="Genomic_DNA"/>
</dbReference>
<dbReference type="Proteomes" id="UP000439903">
    <property type="component" value="Unassembled WGS sequence"/>
</dbReference>
<organism evidence="1 2">
    <name type="scientific">Gigaspora margarita</name>
    <dbReference type="NCBI Taxonomy" id="4874"/>
    <lineage>
        <taxon>Eukaryota</taxon>
        <taxon>Fungi</taxon>
        <taxon>Fungi incertae sedis</taxon>
        <taxon>Mucoromycota</taxon>
        <taxon>Glomeromycotina</taxon>
        <taxon>Glomeromycetes</taxon>
        <taxon>Diversisporales</taxon>
        <taxon>Gigasporaceae</taxon>
        <taxon>Gigaspora</taxon>
    </lineage>
</organism>
<reference evidence="1 2" key="1">
    <citation type="journal article" date="2019" name="Environ. Microbiol.">
        <title>At the nexus of three kingdoms: the genome of the mycorrhizal fungus Gigaspora margarita provides insights into plant, endobacterial and fungal interactions.</title>
        <authorList>
            <person name="Venice F."/>
            <person name="Ghignone S."/>
            <person name="Salvioli di Fossalunga A."/>
            <person name="Amselem J."/>
            <person name="Novero M."/>
            <person name="Xianan X."/>
            <person name="Sedzielewska Toro K."/>
            <person name="Morin E."/>
            <person name="Lipzen A."/>
            <person name="Grigoriev I.V."/>
            <person name="Henrissat B."/>
            <person name="Martin F.M."/>
            <person name="Bonfante P."/>
        </authorList>
    </citation>
    <scope>NUCLEOTIDE SEQUENCE [LARGE SCALE GENOMIC DNA]</scope>
    <source>
        <strain evidence="1 2">BEG34</strain>
    </source>
</reference>